<feature type="chain" id="PRO_5017421796" evidence="2">
    <location>
        <begin position="21"/>
        <end position="255"/>
    </location>
</feature>
<dbReference type="Proteomes" id="UP000266385">
    <property type="component" value="Unassembled WGS sequence"/>
</dbReference>
<dbReference type="Gene3D" id="3.40.50.410">
    <property type="entry name" value="von Willebrand factor, type A domain"/>
    <property type="match status" value="1"/>
</dbReference>
<name>A0A399RA14_9PROT</name>
<keyword evidence="4" id="KW-1185">Reference proteome</keyword>
<evidence type="ECO:0000256" key="1">
    <source>
        <dbReference type="SAM" id="MobiDB-lite"/>
    </source>
</evidence>
<evidence type="ECO:0000313" key="4">
    <source>
        <dbReference type="Proteomes" id="UP000266385"/>
    </source>
</evidence>
<sequence>MFKKTILTTIAAAASFGACAANPAPAPDETQPATLTGGNEVHSYILLDRTGSMSSIWDEALGSVNAYASEVGKAEEGETDDLETSVTLAVFDYQESLQYDVLRKDVEPGQWQTVTNDEVSPRGMTPLFDAIGRIVATAEADNPEKAVIVIMTDGLENSSKEITKEGAKAALDRVEAKGWEVVFLGAEFAKFDDAEGVGVSASKTMAMGAGTMQESMSRLAKKSRDYGKGEEAEIEFDEEDRAVAQEEDVKQRKGD</sequence>
<feature type="signal peptide" evidence="2">
    <location>
        <begin position="1"/>
        <end position="20"/>
    </location>
</feature>
<evidence type="ECO:0000313" key="3">
    <source>
        <dbReference type="EMBL" id="RIJ26797.1"/>
    </source>
</evidence>
<keyword evidence="2" id="KW-0732">Signal</keyword>
<reference evidence="3 4" key="1">
    <citation type="submission" date="2018-08" db="EMBL/GenBank/DDBJ databases">
        <title>Henriciella mobilis sp. nov., isolated from seawater.</title>
        <authorList>
            <person name="Cheng H."/>
            <person name="Wu Y.-H."/>
            <person name="Xu X.-W."/>
            <person name="Guo L.-L."/>
        </authorList>
    </citation>
    <scope>NUCLEOTIDE SEQUENCE [LARGE SCALE GENOMIC DNA]</scope>
    <source>
        <strain evidence="3 4">JN25</strain>
    </source>
</reference>
<dbReference type="AlphaFoldDB" id="A0A399RA14"/>
<dbReference type="OrthoDB" id="9790144at2"/>
<dbReference type="RefSeq" id="WP_119377690.1">
    <property type="nucleotide sequence ID" value="NZ_QWFX01000016.1"/>
</dbReference>
<organism evidence="3 4">
    <name type="scientific">Henriciella mobilis</name>
    <dbReference type="NCBI Taxonomy" id="2305467"/>
    <lineage>
        <taxon>Bacteria</taxon>
        <taxon>Pseudomonadati</taxon>
        <taxon>Pseudomonadota</taxon>
        <taxon>Alphaproteobacteria</taxon>
        <taxon>Hyphomonadales</taxon>
        <taxon>Hyphomonadaceae</taxon>
        <taxon>Henriciella</taxon>
    </lineage>
</organism>
<feature type="compositionally biased region" description="Basic and acidic residues" evidence="1">
    <location>
        <begin position="222"/>
        <end position="231"/>
    </location>
</feature>
<dbReference type="InterPro" id="IPR036465">
    <property type="entry name" value="vWFA_dom_sf"/>
</dbReference>
<feature type="compositionally biased region" description="Basic and acidic residues" evidence="1">
    <location>
        <begin position="241"/>
        <end position="255"/>
    </location>
</feature>
<dbReference type="SUPFAM" id="SSF53300">
    <property type="entry name" value="vWA-like"/>
    <property type="match status" value="1"/>
</dbReference>
<feature type="region of interest" description="Disordered" evidence="1">
    <location>
        <begin position="210"/>
        <end position="255"/>
    </location>
</feature>
<proteinExistence type="predicted"/>
<evidence type="ECO:0000256" key="2">
    <source>
        <dbReference type="SAM" id="SignalP"/>
    </source>
</evidence>
<dbReference type="EMBL" id="QWFX01000016">
    <property type="protein sequence ID" value="RIJ26797.1"/>
    <property type="molecule type" value="Genomic_DNA"/>
</dbReference>
<protein>
    <submittedName>
        <fullName evidence="3">VWA domain-containing protein</fullName>
    </submittedName>
</protein>
<gene>
    <name evidence="3" type="ORF">D1223_17810</name>
</gene>
<dbReference type="PROSITE" id="PS51257">
    <property type="entry name" value="PROKAR_LIPOPROTEIN"/>
    <property type="match status" value="1"/>
</dbReference>
<comment type="caution">
    <text evidence="3">The sequence shown here is derived from an EMBL/GenBank/DDBJ whole genome shotgun (WGS) entry which is preliminary data.</text>
</comment>
<accession>A0A399RA14</accession>